<organism evidence="20 21">
    <name type="scientific">Monascus purpureus</name>
    <name type="common">Red mold</name>
    <name type="synonym">Monascus anka</name>
    <dbReference type="NCBI Taxonomy" id="5098"/>
    <lineage>
        <taxon>Eukaryota</taxon>
        <taxon>Fungi</taxon>
        <taxon>Dikarya</taxon>
        <taxon>Ascomycota</taxon>
        <taxon>Pezizomycotina</taxon>
        <taxon>Eurotiomycetes</taxon>
        <taxon>Eurotiomycetidae</taxon>
        <taxon>Eurotiales</taxon>
        <taxon>Aspergillaceae</taxon>
        <taxon>Monascus</taxon>
    </lineage>
</organism>
<evidence type="ECO:0000256" key="4">
    <source>
        <dbReference type="ARBA" id="ARBA00012425"/>
    </source>
</evidence>
<comment type="similarity">
    <text evidence="2">Belongs to the protein kinase superfamily. CMGC Ser/Thr protein kinase family. CDC2/CDKX subfamily.</text>
</comment>
<dbReference type="FunFam" id="1.10.510.10:FF:000562">
    <property type="entry name" value="Serine/threonine-protein kinase bur1"/>
    <property type="match status" value="1"/>
</dbReference>
<feature type="compositionally biased region" description="Basic and acidic residues" evidence="18">
    <location>
        <begin position="414"/>
        <end position="428"/>
    </location>
</feature>
<dbReference type="SUPFAM" id="SSF56112">
    <property type="entry name" value="Protein kinase-like (PK-like)"/>
    <property type="match status" value="1"/>
</dbReference>
<comment type="catalytic activity">
    <reaction evidence="13">
        <text>L-seryl-[protein] + ATP = O-phospho-L-seryl-[protein] + ADP + H(+)</text>
        <dbReference type="Rhea" id="RHEA:17989"/>
        <dbReference type="Rhea" id="RHEA-COMP:9863"/>
        <dbReference type="Rhea" id="RHEA-COMP:11604"/>
        <dbReference type="ChEBI" id="CHEBI:15378"/>
        <dbReference type="ChEBI" id="CHEBI:29999"/>
        <dbReference type="ChEBI" id="CHEBI:30616"/>
        <dbReference type="ChEBI" id="CHEBI:83421"/>
        <dbReference type="ChEBI" id="CHEBI:456216"/>
        <dbReference type="EC" id="2.7.11.22"/>
    </reaction>
</comment>
<evidence type="ECO:0000256" key="10">
    <source>
        <dbReference type="ARBA" id="ARBA00023242"/>
    </source>
</evidence>
<evidence type="ECO:0000256" key="13">
    <source>
        <dbReference type="ARBA" id="ARBA00048367"/>
    </source>
</evidence>
<sequence>MALSVSLPLRTSLERDSNGHTRFHGCSNIRDFEFLGKLGEGTFGEVYKARSKKDWSIVALKKILMHNEKDGFPITALREIKLLKMLSHPNILQLKEMAVERSKGEGRKKPTANLLINNKGILQIADFGLARPYDEPPPQPGKGCGEAKRDYTTLVVTRWYRPPELLLQLRRYTTAIDMWGVGCVFGEMFKGKPILTGSSDLNQAQLIFNLVGTPTDENMPGWRSLPGCEGVKDFGYKPGNLKEAFREQSATAISLLSELLKLDWRKRINANDALRHPYFSSPPLPAQPGELPRFEDSHEFDRRRFRGQKAAVPPAPAGGSVGIGPNGEWTTTSGGRTGVGSKASRIPGAVRADHPSVYGNHGSQSRAPDGQNLGSYPKRGIEGLNQFYSWQRDGGPPPNPTVAITQPPGGRQGEFIDKRSDWRRDRTHQGRHSGRLDGNTDSYIPSYNRITERARGRRDHSSRHDYDRDHA</sequence>
<dbReference type="Proteomes" id="UP000319663">
    <property type="component" value="Unassembled WGS sequence"/>
</dbReference>
<evidence type="ECO:0000256" key="9">
    <source>
        <dbReference type="ARBA" id="ARBA00022840"/>
    </source>
</evidence>
<dbReference type="GO" id="GO:0008353">
    <property type="term" value="F:RNA polymerase II CTD heptapeptide repeat kinase activity"/>
    <property type="evidence" value="ECO:0007669"/>
    <property type="project" value="UniProtKB-EC"/>
</dbReference>
<dbReference type="GO" id="GO:0005634">
    <property type="term" value="C:nucleus"/>
    <property type="evidence" value="ECO:0007669"/>
    <property type="project" value="UniProtKB-SubCell"/>
</dbReference>
<evidence type="ECO:0000259" key="19">
    <source>
        <dbReference type="PROSITE" id="PS50011"/>
    </source>
</evidence>
<keyword evidence="7 17" id="KW-0547">Nucleotide-binding</keyword>
<name>A0A507QPZ4_MONPU</name>
<evidence type="ECO:0000313" key="20">
    <source>
        <dbReference type="EMBL" id="TQB69164.1"/>
    </source>
</evidence>
<dbReference type="InterPro" id="IPR017441">
    <property type="entry name" value="Protein_kinase_ATP_BS"/>
</dbReference>
<accession>A0A507QPZ4</accession>
<dbReference type="GO" id="GO:0005524">
    <property type="term" value="F:ATP binding"/>
    <property type="evidence" value="ECO:0007669"/>
    <property type="project" value="UniProtKB-UniRule"/>
</dbReference>
<dbReference type="PANTHER" id="PTHR24056:SF233">
    <property type="entry name" value="CYCLIN-DEPENDENT KINASE 9"/>
    <property type="match status" value="1"/>
</dbReference>
<evidence type="ECO:0000313" key="21">
    <source>
        <dbReference type="Proteomes" id="UP000319663"/>
    </source>
</evidence>
<dbReference type="InterPro" id="IPR011009">
    <property type="entry name" value="Kinase-like_dom_sf"/>
</dbReference>
<feature type="compositionally biased region" description="Polar residues" evidence="18">
    <location>
        <begin position="439"/>
        <end position="449"/>
    </location>
</feature>
<protein>
    <recommendedName>
        <fullName evidence="11">Serine/threonine-protein kinase BUR1</fullName>
        <ecNumber evidence="4">2.7.11.22</ecNumber>
        <ecNumber evidence="3">2.7.11.23</ecNumber>
    </recommendedName>
    <alternativeName>
        <fullName evidence="16">Serine/threonine-protein kinase bur1</fullName>
    </alternativeName>
</protein>
<dbReference type="EMBL" id="VIFY01000168">
    <property type="protein sequence ID" value="TQB69164.1"/>
    <property type="molecule type" value="Genomic_DNA"/>
</dbReference>
<feature type="binding site" evidence="17">
    <location>
        <position position="61"/>
    </location>
    <ligand>
        <name>ATP</name>
        <dbReference type="ChEBI" id="CHEBI:30616"/>
    </ligand>
</feature>
<evidence type="ECO:0000256" key="14">
    <source>
        <dbReference type="ARBA" id="ARBA00049280"/>
    </source>
</evidence>
<evidence type="ECO:0000256" key="7">
    <source>
        <dbReference type="ARBA" id="ARBA00022741"/>
    </source>
</evidence>
<reference evidence="20 21" key="1">
    <citation type="submission" date="2019-06" db="EMBL/GenBank/DDBJ databases">
        <title>Wine fermentation using esterase from Monascus purpureus.</title>
        <authorList>
            <person name="Geng C."/>
            <person name="Zhang Y."/>
        </authorList>
    </citation>
    <scope>NUCLEOTIDE SEQUENCE [LARGE SCALE GENOMIC DNA]</scope>
    <source>
        <strain evidence="20">HQ1</strain>
    </source>
</reference>
<evidence type="ECO:0000256" key="5">
    <source>
        <dbReference type="ARBA" id="ARBA00022527"/>
    </source>
</evidence>
<evidence type="ECO:0000256" key="11">
    <source>
        <dbReference type="ARBA" id="ARBA00041018"/>
    </source>
</evidence>
<gene>
    <name evidence="20" type="primary">CDK9</name>
    <name evidence="20" type="ORF">MPDQ_002212</name>
</gene>
<evidence type="ECO:0000256" key="12">
    <source>
        <dbReference type="ARBA" id="ARBA00047811"/>
    </source>
</evidence>
<dbReference type="Gene3D" id="1.10.510.10">
    <property type="entry name" value="Transferase(Phosphotransferase) domain 1"/>
    <property type="match status" value="1"/>
</dbReference>
<dbReference type="FunFam" id="3.30.200.20:FF:000514">
    <property type="entry name" value="Serine/threonine-protein kinase BUR1"/>
    <property type="match status" value="1"/>
</dbReference>
<dbReference type="GO" id="GO:0004693">
    <property type="term" value="F:cyclin-dependent protein serine/threonine kinase activity"/>
    <property type="evidence" value="ECO:0007669"/>
    <property type="project" value="UniProtKB-EC"/>
</dbReference>
<dbReference type="PROSITE" id="PS50011">
    <property type="entry name" value="PROTEIN_KINASE_DOM"/>
    <property type="match status" value="1"/>
</dbReference>
<dbReference type="EC" id="2.7.11.22" evidence="4"/>
<evidence type="ECO:0000256" key="18">
    <source>
        <dbReference type="SAM" id="MobiDB-lite"/>
    </source>
</evidence>
<keyword evidence="5" id="KW-0723">Serine/threonine-protein kinase</keyword>
<dbReference type="Pfam" id="PF00069">
    <property type="entry name" value="Pkinase"/>
    <property type="match status" value="2"/>
</dbReference>
<comment type="catalytic activity">
    <reaction evidence="12">
        <text>L-threonyl-[protein] + ATP = O-phospho-L-threonyl-[protein] + ADP + H(+)</text>
        <dbReference type="Rhea" id="RHEA:46608"/>
        <dbReference type="Rhea" id="RHEA-COMP:11060"/>
        <dbReference type="Rhea" id="RHEA-COMP:11605"/>
        <dbReference type="ChEBI" id="CHEBI:15378"/>
        <dbReference type="ChEBI" id="CHEBI:30013"/>
        <dbReference type="ChEBI" id="CHEBI:30616"/>
        <dbReference type="ChEBI" id="CHEBI:61977"/>
        <dbReference type="ChEBI" id="CHEBI:456216"/>
        <dbReference type="EC" id="2.7.11.22"/>
    </reaction>
</comment>
<comment type="subcellular location">
    <subcellularLocation>
        <location evidence="1">Nucleus</location>
    </subcellularLocation>
</comment>
<dbReference type="STRING" id="5098.A0A507QPZ4"/>
<evidence type="ECO:0000256" key="2">
    <source>
        <dbReference type="ARBA" id="ARBA00006485"/>
    </source>
</evidence>
<evidence type="ECO:0000256" key="17">
    <source>
        <dbReference type="PROSITE-ProRule" id="PRU10141"/>
    </source>
</evidence>
<evidence type="ECO:0000256" key="3">
    <source>
        <dbReference type="ARBA" id="ARBA00012409"/>
    </source>
</evidence>
<feature type="domain" description="Protein kinase" evidence="19">
    <location>
        <begin position="32"/>
        <end position="279"/>
    </location>
</feature>
<comment type="function">
    <text evidence="15">Serine/threonine-protein kinase involved in transcription regulation. Phosphorylates the UBC2/RAD6 ubiquitin-conjugating enzyme (E2), leading to monoubiquitination of histone H2B and the silencing of telomeric-associated genes. Also required for histone H3 methylation. Necessary for the recovery from pheromone-induced growth arrest in the cell cycle G1 phase.</text>
</comment>
<keyword evidence="6" id="KW-0808">Transferase</keyword>
<keyword evidence="21" id="KW-1185">Reference proteome</keyword>
<dbReference type="PANTHER" id="PTHR24056">
    <property type="entry name" value="CELL DIVISION PROTEIN KINASE"/>
    <property type="match status" value="1"/>
</dbReference>
<comment type="catalytic activity">
    <reaction evidence="14">
        <text>[DNA-directed RNA polymerase] + ATP = phospho-[DNA-directed RNA polymerase] + ADP + H(+)</text>
        <dbReference type="Rhea" id="RHEA:10216"/>
        <dbReference type="Rhea" id="RHEA-COMP:11321"/>
        <dbReference type="Rhea" id="RHEA-COMP:11322"/>
        <dbReference type="ChEBI" id="CHEBI:15378"/>
        <dbReference type="ChEBI" id="CHEBI:30616"/>
        <dbReference type="ChEBI" id="CHEBI:43176"/>
        <dbReference type="ChEBI" id="CHEBI:68546"/>
        <dbReference type="ChEBI" id="CHEBI:456216"/>
        <dbReference type="EC" id="2.7.11.23"/>
    </reaction>
</comment>
<evidence type="ECO:0000256" key="16">
    <source>
        <dbReference type="ARBA" id="ARBA00073250"/>
    </source>
</evidence>
<dbReference type="EC" id="2.7.11.23" evidence="3"/>
<dbReference type="Gene3D" id="3.30.200.20">
    <property type="entry name" value="Phosphorylase Kinase, domain 1"/>
    <property type="match status" value="1"/>
</dbReference>
<dbReference type="PROSITE" id="PS00107">
    <property type="entry name" value="PROTEIN_KINASE_ATP"/>
    <property type="match status" value="1"/>
</dbReference>
<keyword evidence="9 17" id="KW-0067">ATP-binding</keyword>
<dbReference type="InterPro" id="IPR050108">
    <property type="entry name" value="CDK"/>
</dbReference>
<proteinExistence type="inferred from homology"/>
<evidence type="ECO:0000256" key="15">
    <source>
        <dbReference type="ARBA" id="ARBA00059633"/>
    </source>
</evidence>
<evidence type="ECO:0000256" key="1">
    <source>
        <dbReference type="ARBA" id="ARBA00004123"/>
    </source>
</evidence>
<evidence type="ECO:0000256" key="8">
    <source>
        <dbReference type="ARBA" id="ARBA00022777"/>
    </source>
</evidence>
<keyword evidence="8 20" id="KW-0418">Kinase</keyword>
<keyword evidence="10" id="KW-0539">Nucleus</keyword>
<dbReference type="AlphaFoldDB" id="A0A507QPZ4"/>
<feature type="compositionally biased region" description="Basic and acidic residues" evidence="18">
    <location>
        <begin position="462"/>
        <end position="471"/>
    </location>
</feature>
<dbReference type="InterPro" id="IPR000719">
    <property type="entry name" value="Prot_kinase_dom"/>
</dbReference>
<evidence type="ECO:0000256" key="6">
    <source>
        <dbReference type="ARBA" id="ARBA00022679"/>
    </source>
</evidence>
<comment type="caution">
    <text evidence="20">The sequence shown here is derived from an EMBL/GenBank/DDBJ whole genome shotgun (WGS) entry which is preliminary data.</text>
</comment>
<feature type="region of interest" description="Disordered" evidence="18">
    <location>
        <begin position="308"/>
        <end position="471"/>
    </location>
</feature>